<gene>
    <name evidence="2" type="ORF">GGX14DRAFT_609776</name>
</gene>
<feature type="transmembrane region" description="Helical" evidence="1">
    <location>
        <begin position="47"/>
        <end position="77"/>
    </location>
</feature>
<evidence type="ECO:0000313" key="2">
    <source>
        <dbReference type="EMBL" id="KAJ7214929.1"/>
    </source>
</evidence>
<feature type="transmembrane region" description="Helical" evidence="1">
    <location>
        <begin position="97"/>
        <end position="113"/>
    </location>
</feature>
<proteinExistence type="predicted"/>
<name>A0AAD6VJP8_9AGAR</name>
<evidence type="ECO:0000313" key="3">
    <source>
        <dbReference type="Proteomes" id="UP001219525"/>
    </source>
</evidence>
<sequence>MAISLVALNMAVVVLESLLYGAFLILFCAGLYLRISRYTSQSSRNGLCLNAVVISTVAIFLACTGHWIMTVICFVRAFLDYKGPGAALEYYSGDPDAIMNVGSLFTLITLWIGDAVIPGQVHRLWVIWDRSARVVALPVLSWSGLLIVSLAGTPTLFKQSEYNRSAMTAAWVFKALTNVYCTVRDELLKRNY</sequence>
<protein>
    <submittedName>
        <fullName evidence="2">Uncharacterized protein</fullName>
    </submittedName>
</protein>
<organism evidence="2 3">
    <name type="scientific">Mycena pura</name>
    <dbReference type="NCBI Taxonomy" id="153505"/>
    <lineage>
        <taxon>Eukaryota</taxon>
        <taxon>Fungi</taxon>
        <taxon>Dikarya</taxon>
        <taxon>Basidiomycota</taxon>
        <taxon>Agaricomycotina</taxon>
        <taxon>Agaricomycetes</taxon>
        <taxon>Agaricomycetidae</taxon>
        <taxon>Agaricales</taxon>
        <taxon>Marasmiineae</taxon>
        <taxon>Mycenaceae</taxon>
        <taxon>Mycena</taxon>
    </lineage>
</organism>
<dbReference type="EMBL" id="JARJCW010000018">
    <property type="protein sequence ID" value="KAJ7214929.1"/>
    <property type="molecule type" value="Genomic_DNA"/>
</dbReference>
<keyword evidence="3" id="KW-1185">Reference proteome</keyword>
<comment type="caution">
    <text evidence="2">The sequence shown here is derived from an EMBL/GenBank/DDBJ whole genome shotgun (WGS) entry which is preliminary data.</text>
</comment>
<reference evidence="2" key="1">
    <citation type="submission" date="2023-03" db="EMBL/GenBank/DDBJ databases">
        <title>Massive genome expansion in bonnet fungi (Mycena s.s.) driven by repeated elements and novel gene families across ecological guilds.</title>
        <authorList>
            <consortium name="Lawrence Berkeley National Laboratory"/>
            <person name="Harder C.B."/>
            <person name="Miyauchi S."/>
            <person name="Viragh M."/>
            <person name="Kuo A."/>
            <person name="Thoen E."/>
            <person name="Andreopoulos B."/>
            <person name="Lu D."/>
            <person name="Skrede I."/>
            <person name="Drula E."/>
            <person name="Henrissat B."/>
            <person name="Morin E."/>
            <person name="Kohler A."/>
            <person name="Barry K."/>
            <person name="LaButti K."/>
            <person name="Morin E."/>
            <person name="Salamov A."/>
            <person name="Lipzen A."/>
            <person name="Mereny Z."/>
            <person name="Hegedus B."/>
            <person name="Baldrian P."/>
            <person name="Stursova M."/>
            <person name="Weitz H."/>
            <person name="Taylor A."/>
            <person name="Grigoriev I.V."/>
            <person name="Nagy L.G."/>
            <person name="Martin F."/>
            <person name="Kauserud H."/>
        </authorList>
    </citation>
    <scope>NUCLEOTIDE SEQUENCE</scope>
    <source>
        <strain evidence="2">9144</strain>
    </source>
</reference>
<feature type="transmembrane region" description="Helical" evidence="1">
    <location>
        <begin position="6"/>
        <end position="35"/>
    </location>
</feature>
<feature type="transmembrane region" description="Helical" evidence="1">
    <location>
        <begin position="134"/>
        <end position="157"/>
    </location>
</feature>
<evidence type="ECO:0000256" key="1">
    <source>
        <dbReference type="SAM" id="Phobius"/>
    </source>
</evidence>
<keyword evidence="1" id="KW-0472">Membrane</keyword>
<dbReference type="AlphaFoldDB" id="A0AAD6VJP8"/>
<keyword evidence="1" id="KW-1133">Transmembrane helix</keyword>
<dbReference type="Proteomes" id="UP001219525">
    <property type="component" value="Unassembled WGS sequence"/>
</dbReference>
<keyword evidence="1" id="KW-0812">Transmembrane</keyword>
<accession>A0AAD6VJP8</accession>